<gene>
    <name evidence="1" type="ORF">MGWOODY_Mmi1157</name>
</gene>
<evidence type="ECO:0000313" key="1">
    <source>
        <dbReference type="EMBL" id="CUV08830.1"/>
    </source>
</evidence>
<reference evidence="1" key="1">
    <citation type="submission" date="2015-10" db="EMBL/GenBank/DDBJ databases">
        <authorList>
            <person name="Gilbert D.G."/>
        </authorList>
    </citation>
    <scope>NUCLEOTIDE SEQUENCE</scope>
</reference>
<sequence>MNAQINQKNAARINTIIHASLSHISHRNAFIAWIARRS</sequence>
<dbReference type="EMBL" id="FAXC01000132">
    <property type="protein sequence ID" value="CUV08830.1"/>
    <property type="molecule type" value="Genomic_DNA"/>
</dbReference>
<name>A0A160VE72_9ZZZZ</name>
<dbReference type="AlphaFoldDB" id="A0A160VE72"/>
<proteinExistence type="predicted"/>
<organism evidence="1">
    <name type="scientific">hydrothermal vent metagenome</name>
    <dbReference type="NCBI Taxonomy" id="652676"/>
    <lineage>
        <taxon>unclassified sequences</taxon>
        <taxon>metagenomes</taxon>
        <taxon>ecological metagenomes</taxon>
    </lineage>
</organism>
<accession>A0A160VE72</accession>
<protein>
    <submittedName>
        <fullName evidence="1">Uncharacterized protein</fullName>
    </submittedName>
</protein>